<organism evidence="6 7">
    <name type="scientific">Paludisphaera mucosa</name>
    <dbReference type="NCBI Taxonomy" id="3030827"/>
    <lineage>
        <taxon>Bacteria</taxon>
        <taxon>Pseudomonadati</taxon>
        <taxon>Planctomycetota</taxon>
        <taxon>Planctomycetia</taxon>
        <taxon>Isosphaerales</taxon>
        <taxon>Isosphaeraceae</taxon>
        <taxon>Paludisphaera</taxon>
    </lineage>
</organism>
<dbReference type="InterPro" id="IPR011051">
    <property type="entry name" value="RmlC_Cupin_sf"/>
</dbReference>
<dbReference type="CDD" id="cd10548">
    <property type="entry name" value="cupin_CDO"/>
    <property type="match status" value="1"/>
</dbReference>
<reference evidence="6 7" key="1">
    <citation type="submission" date="2023-03" db="EMBL/GenBank/DDBJ databases">
        <title>Paludisphaera mucosa sp. nov. a novel planctomycete from northern fen.</title>
        <authorList>
            <person name="Ivanova A."/>
        </authorList>
    </citation>
    <scope>NUCLEOTIDE SEQUENCE [LARGE SCALE GENOMIC DNA]</scope>
    <source>
        <strain evidence="6 7">Pla2</strain>
    </source>
</reference>
<dbReference type="RefSeq" id="WP_277859439.1">
    <property type="nucleotide sequence ID" value="NZ_JARRAG010000001.1"/>
</dbReference>
<evidence type="ECO:0000256" key="1">
    <source>
        <dbReference type="ARBA" id="ARBA00006622"/>
    </source>
</evidence>
<gene>
    <name evidence="6" type="ORF">PZE19_04825</name>
</gene>
<evidence type="ECO:0000256" key="2">
    <source>
        <dbReference type="ARBA" id="ARBA00022723"/>
    </source>
</evidence>
<dbReference type="Pfam" id="PF05995">
    <property type="entry name" value="CDO_I"/>
    <property type="match status" value="1"/>
</dbReference>
<evidence type="ECO:0000256" key="5">
    <source>
        <dbReference type="ARBA" id="ARBA00023004"/>
    </source>
</evidence>
<evidence type="ECO:0000313" key="6">
    <source>
        <dbReference type="EMBL" id="MDG3003082.1"/>
    </source>
</evidence>
<dbReference type="GO" id="GO:0051213">
    <property type="term" value="F:dioxygenase activity"/>
    <property type="evidence" value="ECO:0007669"/>
    <property type="project" value="UniProtKB-KW"/>
</dbReference>
<accession>A0ABT6F672</accession>
<dbReference type="Proteomes" id="UP001216907">
    <property type="component" value="Unassembled WGS sequence"/>
</dbReference>
<keyword evidence="7" id="KW-1185">Reference proteome</keyword>
<keyword evidence="2" id="KW-0479">Metal-binding</keyword>
<comment type="similarity">
    <text evidence="1">Belongs to the cysteine dioxygenase family.</text>
</comment>
<proteinExistence type="inferred from homology"/>
<dbReference type="PANTHER" id="PTHR12918">
    <property type="entry name" value="CYSTEINE DIOXYGENASE"/>
    <property type="match status" value="1"/>
</dbReference>
<keyword evidence="5" id="KW-0408">Iron</keyword>
<keyword evidence="3 6" id="KW-0223">Dioxygenase</keyword>
<evidence type="ECO:0000256" key="4">
    <source>
        <dbReference type="ARBA" id="ARBA00023002"/>
    </source>
</evidence>
<dbReference type="SUPFAM" id="SSF51182">
    <property type="entry name" value="RmlC-like cupins"/>
    <property type="match status" value="1"/>
</dbReference>
<dbReference type="Gene3D" id="2.60.120.10">
    <property type="entry name" value="Jelly Rolls"/>
    <property type="match status" value="1"/>
</dbReference>
<protein>
    <submittedName>
        <fullName evidence="6">Cysteine dioxygenase family protein</fullName>
    </submittedName>
</protein>
<keyword evidence="4" id="KW-0560">Oxidoreductase</keyword>
<comment type="caution">
    <text evidence="6">The sequence shown here is derived from an EMBL/GenBank/DDBJ whole genome shotgun (WGS) entry which is preliminary data.</text>
</comment>
<dbReference type="InterPro" id="IPR014710">
    <property type="entry name" value="RmlC-like_jellyroll"/>
</dbReference>
<dbReference type="EMBL" id="JARRAG010000001">
    <property type="protein sequence ID" value="MDG3003082.1"/>
    <property type="molecule type" value="Genomic_DNA"/>
</dbReference>
<name>A0ABT6F672_9BACT</name>
<dbReference type="PANTHER" id="PTHR12918:SF1">
    <property type="entry name" value="CYSTEINE DIOXYGENASE TYPE 1"/>
    <property type="match status" value="1"/>
</dbReference>
<sequence>MKRQRGFQADRLRRLLQGGLRRPVSAAGMAPHIEVASPARHHQHHHSEPARGDGRTRLVATLERWARLNATLPEELIRRGLVTMHIDREALGEAVHFDERGYQRTRIFQCEHFEALVLSWRSGQGSPIHDHGDSTCGLLVVQGNATETLFEKSRSGRLAPLRSVVVPEGAVGVSRGKDIHLVANLQPPGTDLVSLHVYSPPLLASRCYRLAETIFGDHDEILDQRSSMRMISL</sequence>
<dbReference type="InterPro" id="IPR010300">
    <property type="entry name" value="CDO_1"/>
</dbReference>
<evidence type="ECO:0000256" key="3">
    <source>
        <dbReference type="ARBA" id="ARBA00022964"/>
    </source>
</evidence>
<evidence type="ECO:0000313" key="7">
    <source>
        <dbReference type="Proteomes" id="UP001216907"/>
    </source>
</evidence>